<dbReference type="PROSITE" id="PS50835">
    <property type="entry name" value="IG_LIKE"/>
    <property type="match status" value="2"/>
</dbReference>
<evidence type="ECO:0000256" key="1">
    <source>
        <dbReference type="ARBA" id="ARBA00004370"/>
    </source>
</evidence>
<keyword evidence="5" id="KW-1133">Transmembrane helix</keyword>
<dbReference type="Pfam" id="PF13927">
    <property type="entry name" value="Ig_3"/>
    <property type="match status" value="1"/>
</dbReference>
<dbReference type="FunFam" id="2.60.40.10:FF:000028">
    <property type="entry name" value="Neuronal cell adhesion molecule"/>
    <property type="match status" value="2"/>
</dbReference>
<dbReference type="PANTHER" id="PTHR13817:SF166">
    <property type="entry name" value="NEURONAL IGCAM-RELATED"/>
    <property type="match status" value="1"/>
</dbReference>
<dbReference type="SMART" id="SM00409">
    <property type="entry name" value="IG"/>
    <property type="match status" value="2"/>
</dbReference>
<dbReference type="CDD" id="cd00096">
    <property type="entry name" value="Ig"/>
    <property type="match status" value="2"/>
</dbReference>
<evidence type="ECO:0000256" key="6">
    <source>
        <dbReference type="ARBA" id="ARBA00023136"/>
    </source>
</evidence>
<dbReference type="SUPFAM" id="SSF48726">
    <property type="entry name" value="Immunoglobulin"/>
    <property type="match status" value="2"/>
</dbReference>
<dbReference type="InterPro" id="IPR036179">
    <property type="entry name" value="Ig-like_dom_sf"/>
</dbReference>
<dbReference type="AlphaFoldDB" id="A0A6S7K4D9"/>
<evidence type="ECO:0000256" key="2">
    <source>
        <dbReference type="ARBA" id="ARBA00022692"/>
    </source>
</evidence>
<accession>A0A6S7K4D9</accession>
<proteinExistence type="predicted"/>
<dbReference type="OrthoDB" id="6020745at2759"/>
<dbReference type="InterPro" id="IPR013783">
    <property type="entry name" value="Ig-like_fold"/>
</dbReference>
<dbReference type="InterPro" id="IPR036116">
    <property type="entry name" value="FN3_sf"/>
</dbReference>
<dbReference type="InterPro" id="IPR007110">
    <property type="entry name" value="Ig-like_dom"/>
</dbReference>
<feature type="non-terminal residue" evidence="8">
    <location>
        <position position="1"/>
    </location>
</feature>
<name>A0A6S7K4D9_PARCT</name>
<dbReference type="EMBL" id="CACRXK020012151">
    <property type="protein sequence ID" value="CAB4022771.1"/>
    <property type="molecule type" value="Genomic_DNA"/>
</dbReference>
<dbReference type="Proteomes" id="UP001152795">
    <property type="component" value="Unassembled WGS sequence"/>
</dbReference>
<evidence type="ECO:0000256" key="4">
    <source>
        <dbReference type="ARBA" id="ARBA00022737"/>
    </source>
</evidence>
<keyword evidence="9" id="KW-1185">Reference proteome</keyword>
<sequence>MAPYIYYGPGVVYAVRGHVARIVCRARGSPPITYTWEKNGRKIYNLNPPDNGKNGTYVIPIVQWSDVAQYTCIASNGKTLGDMYKSSGRLELVTPTVVVNKSITIYGSKGSDPYLYCGVRYDKKVNVTYRWYFAGDRIDDSSWRYKVDKRWGRLTISSVSEVDNGIYRCDSSSGVGDFSTTIELVVQAPPYKTTIPQVDSIRPDSVRLLWKSGYDGNSAIQYFRIGVKIPINKTEHTLPQHVMASGLIKKYIVPGLTPYTQYQFRMKAVNYVGASPWSDYSAVIQTREAAPSYKLKNLKGTAVNENTIEVTWEDPPKSTHNGILRGYYVNWRYQGATTVDFRTHKVTPATTRKLRIKGLIVNSRYEVKIQMYNDAGAGPFSDLEYIKTKEGVPASAPRNLAVKNVSSRSVVLQWDEPPQQFWNGDITQYTIRLWEFDKKDQVEQRVAKHDGAAFKQVFNVTKLKTYTQYTFEVSAQNSVGASPYSNDVQVRTTEDIPSAPQNLQIVDQFSDTISVNWVRPREVNGVLTGYIVKHWKVDDQGRRTGEIKQEEVGGGALQAGITDLLARTRYMIEVAAKTNAGVSKSAKIEGWTQNVAELPGSPTVLHFLEINATALELNWQEGWKGNSPIIEYYIQGNNETGFANDHNSEWFKALNVKDPYKIYNLPPVIIENLIPATTYRFRVRAKNKVGYSSFSTVSGDVTTSQAWPWSPPDNIRVRRTQYRGEVLLNWDPPPRETWNSEFIKYTIELQENGERGNFTKFTISGIRGNTKRYRLTSLKKYTTYEIKMKTVNQLGDSPYSPAIIHQTQEYVPEAPPSNIRAIGMSGSSIHISWGEVPESGRNGIVRGYKIFYRLVQYAPQDFIEIKLEDVKQYTLKNLLGYTRYDIRILAYTQIGDGVRSKHLQPYPRTLETKPGPPSHLRFPTVTSSVVVVTWAPPEMTGGNITQYRVSYRLRDDGSSKLVTRPTLALTRRSDSITGLSVEKFYIFEVQAYTAEGWGEKVSAEIYTSQDRNSEKPERPIILPISDSDITWRSIKVRWAVGRRRNQPIRYFTLRLRKAQGAWETHPKPLTGDDDELEVWDLESNHLYSFEVTATNDVGTSPPSKPSPPVRTLAKSMPGSPREVRIRSSTPTSFTITWKPPFLADIETTITKYRVSYRIHEPNPSRNPDYLDVFLTESRREYLITGLHEYTLYDIRLNAIDAINDNLPSYLETRRTSAERPRRPSLSKNANVGPTSVTIFWGAPGQTKTPILGYK</sequence>
<evidence type="ECO:0000256" key="5">
    <source>
        <dbReference type="ARBA" id="ARBA00022989"/>
    </source>
</evidence>
<keyword evidence="7" id="KW-1015">Disulfide bond</keyword>
<dbReference type="PROSITE" id="PS50853">
    <property type="entry name" value="FN3"/>
    <property type="match status" value="10"/>
</dbReference>
<dbReference type="Gene3D" id="2.60.40.10">
    <property type="entry name" value="Immunoglobulins"/>
    <property type="match status" value="12"/>
</dbReference>
<evidence type="ECO:0000256" key="7">
    <source>
        <dbReference type="ARBA" id="ARBA00023157"/>
    </source>
</evidence>
<comment type="caution">
    <text evidence="8">The sequence shown here is derived from an EMBL/GenBank/DDBJ whole genome shotgun (WGS) entry which is preliminary data.</text>
</comment>
<dbReference type="InterPro" id="IPR050964">
    <property type="entry name" value="Striated_Muscle_Regulatory"/>
</dbReference>
<dbReference type="Pfam" id="PF00047">
    <property type="entry name" value="ig"/>
    <property type="match status" value="1"/>
</dbReference>
<dbReference type="FunFam" id="2.60.40.10:FF:000093">
    <property type="entry name" value="Down syndrome cell adhesion molecule, isoform B"/>
    <property type="match status" value="1"/>
</dbReference>
<keyword evidence="6" id="KW-0472">Membrane</keyword>
<dbReference type="Pfam" id="PF00041">
    <property type="entry name" value="fn3"/>
    <property type="match status" value="10"/>
</dbReference>
<dbReference type="SMART" id="SM00408">
    <property type="entry name" value="IGc2"/>
    <property type="match status" value="2"/>
</dbReference>
<dbReference type="InterPro" id="IPR003598">
    <property type="entry name" value="Ig_sub2"/>
</dbReference>
<keyword evidence="2" id="KW-0812">Transmembrane</keyword>
<dbReference type="InterPro" id="IPR013151">
    <property type="entry name" value="Immunoglobulin_dom"/>
</dbReference>
<gene>
    <name evidence="8" type="ORF">PACLA_8A049052</name>
</gene>
<protein>
    <submittedName>
        <fullName evidence="8">Sidekick-1, partial</fullName>
    </submittedName>
</protein>
<dbReference type="InterPro" id="IPR003961">
    <property type="entry name" value="FN3_dom"/>
</dbReference>
<keyword evidence="4" id="KW-0677">Repeat</keyword>
<evidence type="ECO:0000256" key="3">
    <source>
        <dbReference type="ARBA" id="ARBA00022729"/>
    </source>
</evidence>
<dbReference type="CDD" id="cd00063">
    <property type="entry name" value="FN3"/>
    <property type="match status" value="10"/>
</dbReference>
<evidence type="ECO:0000313" key="9">
    <source>
        <dbReference type="Proteomes" id="UP001152795"/>
    </source>
</evidence>
<dbReference type="PANTHER" id="PTHR13817">
    <property type="entry name" value="TITIN"/>
    <property type="match status" value="1"/>
</dbReference>
<reference evidence="8" key="1">
    <citation type="submission" date="2020-04" db="EMBL/GenBank/DDBJ databases">
        <authorList>
            <person name="Alioto T."/>
            <person name="Alioto T."/>
            <person name="Gomez Garrido J."/>
        </authorList>
    </citation>
    <scope>NUCLEOTIDE SEQUENCE</scope>
    <source>
        <strain evidence="8">A484AB</strain>
    </source>
</reference>
<evidence type="ECO:0000313" key="8">
    <source>
        <dbReference type="EMBL" id="CAB4022771.1"/>
    </source>
</evidence>
<comment type="subcellular location">
    <subcellularLocation>
        <location evidence="1">Membrane</location>
    </subcellularLocation>
</comment>
<dbReference type="SUPFAM" id="SSF49265">
    <property type="entry name" value="Fibronectin type III"/>
    <property type="match status" value="6"/>
</dbReference>
<organism evidence="8 9">
    <name type="scientific">Paramuricea clavata</name>
    <name type="common">Red gorgonian</name>
    <name type="synonym">Violescent sea-whip</name>
    <dbReference type="NCBI Taxonomy" id="317549"/>
    <lineage>
        <taxon>Eukaryota</taxon>
        <taxon>Metazoa</taxon>
        <taxon>Cnidaria</taxon>
        <taxon>Anthozoa</taxon>
        <taxon>Octocorallia</taxon>
        <taxon>Malacalcyonacea</taxon>
        <taxon>Plexauridae</taxon>
        <taxon>Paramuricea</taxon>
    </lineage>
</organism>
<dbReference type="SMART" id="SM00060">
    <property type="entry name" value="FN3"/>
    <property type="match status" value="10"/>
</dbReference>
<dbReference type="InterPro" id="IPR003599">
    <property type="entry name" value="Ig_sub"/>
</dbReference>
<dbReference type="GO" id="GO:0016020">
    <property type="term" value="C:membrane"/>
    <property type="evidence" value="ECO:0007669"/>
    <property type="project" value="UniProtKB-SubCell"/>
</dbReference>
<keyword evidence="3" id="KW-0732">Signal</keyword>